<evidence type="ECO:0000259" key="4">
    <source>
        <dbReference type="Pfam" id="PF13359"/>
    </source>
</evidence>
<dbReference type="InterPro" id="IPR027806">
    <property type="entry name" value="HARBI1_dom"/>
</dbReference>
<evidence type="ECO:0000256" key="2">
    <source>
        <dbReference type="ARBA" id="ARBA00022723"/>
    </source>
</evidence>
<keyword evidence="2" id="KW-0479">Metal-binding</keyword>
<keyword evidence="6" id="KW-1185">Reference proteome</keyword>
<sequence length="269" mass="31158">MRNKRFPNIVIDTENLHKEWKKHAFLDFSELNISPDMPVEEYWTKILKMTDETVEPMFPNLKEVIMVLLILPFSNACVERVFSQLKLIKSDHRNRLNTNTIAALMATKAAIKNATTFEPSKALMHARIKYSKDGDDDGEGWFYEECGIPGVIGCIDCTHVAIIKPSNHEERFFNRKHYHSLNVQIICDSDLQILSVDASHPGATNDCIIWQMHPLYEYLRNCRQNGETLWMLGDSGYPQRNILMTPILNALREQRKEYTQICICLLEIV</sequence>
<evidence type="ECO:0000313" key="6">
    <source>
        <dbReference type="Proteomes" id="UP000299102"/>
    </source>
</evidence>
<evidence type="ECO:0000259" key="3">
    <source>
        <dbReference type="Pfam" id="PF05699"/>
    </source>
</evidence>
<dbReference type="InterPro" id="IPR012337">
    <property type="entry name" value="RNaseH-like_sf"/>
</dbReference>
<evidence type="ECO:0000256" key="1">
    <source>
        <dbReference type="ARBA" id="ARBA00001968"/>
    </source>
</evidence>
<name>A0A4C1VWB7_EUMVA</name>
<comment type="cofactor">
    <cofactor evidence="1">
        <name>a divalent metal cation</name>
        <dbReference type="ChEBI" id="CHEBI:60240"/>
    </cofactor>
</comment>
<dbReference type="EMBL" id="BGZK01000421">
    <property type="protein sequence ID" value="GBP42652.1"/>
    <property type="molecule type" value="Genomic_DNA"/>
</dbReference>
<protein>
    <submittedName>
        <fullName evidence="5">Nuclease HARBI1</fullName>
    </submittedName>
</protein>
<dbReference type="GO" id="GO:0046983">
    <property type="term" value="F:protein dimerization activity"/>
    <property type="evidence" value="ECO:0007669"/>
    <property type="project" value="InterPro"/>
</dbReference>
<dbReference type="Pfam" id="PF05699">
    <property type="entry name" value="Dimer_Tnp_hAT"/>
    <property type="match status" value="1"/>
</dbReference>
<dbReference type="PANTHER" id="PTHR46880:SF5">
    <property type="entry name" value="DUF4371 DOMAIN-CONTAINING PROTEIN"/>
    <property type="match status" value="1"/>
</dbReference>
<dbReference type="PANTHER" id="PTHR46880">
    <property type="entry name" value="RAS-ASSOCIATING DOMAIN-CONTAINING PROTEIN"/>
    <property type="match status" value="1"/>
</dbReference>
<dbReference type="AlphaFoldDB" id="A0A4C1VWB7"/>
<evidence type="ECO:0000313" key="5">
    <source>
        <dbReference type="EMBL" id="GBP42652.1"/>
    </source>
</evidence>
<dbReference type="OrthoDB" id="6509413at2759"/>
<dbReference type="Proteomes" id="UP000299102">
    <property type="component" value="Unassembled WGS sequence"/>
</dbReference>
<feature type="domain" description="HAT C-terminal dimerisation" evidence="3">
    <location>
        <begin position="31"/>
        <end position="109"/>
    </location>
</feature>
<comment type="caution">
    <text evidence="5">The sequence shown here is derived from an EMBL/GenBank/DDBJ whole genome shotgun (WGS) entry which is preliminary data.</text>
</comment>
<gene>
    <name evidence="5" type="primary">HARBI1</name>
    <name evidence="5" type="ORF">EVAR_87203_1</name>
</gene>
<dbReference type="STRING" id="151549.A0A4C1VWB7"/>
<accession>A0A4C1VWB7</accession>
<dbReference type="SUPFAM" id="SSF53098">
    <property type="entry name" value="Ribonuclease H-like"/>
    <property type="match status" value="1"/>
</dbReference>
<dbReference type="GO" id="GO:0046872">
    <property type="term" value="F:metal ion binding"/>
    <property type="evidence" value="ECO:0007669"/>
    <property type="project" value="UniProtKB-KW"/>
</dbReference>
<organism evidence="5 6">
    <name type="scientific">Eumeta variegata</name>
    <name type="common">Bagworm moth</name>
    <name type="synonym">Eumeta japonica</name>
    <dbReference type="NCBI Taxonomy" id="151549"/>
    <lineage>
        <taxon>Eukaryota</taxon>
        <taxon>Metazoa</taxon>
        <taxon>Ecdysozoa</taxon>
        <taxon>Arthropoda</taxon>
        <taxon>Hexapoda</taxon>
        <taxon>Insecta</taxon>
        <taxon>Pterygota</taxon>
        <taxon>Neoptera</taxon>
        <taxon>Endopterygota</taxon>
        <taxon>Lepidoptera</taxon>
        <taxon>Glossata</taxon>
        <taxon>Ditrysia</taxon>
        <taxon>Tineoidea</taxon>
        <taxon>Psychidae</taxon>
        <taxon>Oiketicinae</taxon>
        <taxon>Eumeta</taxon>
    </lineage>
</organism>
<reference evidence="5 6" key="1">
    <citation type="journal article" date="2019" name="Commun. Biol.">
        <title>The bagworm genome reveals a unique fibroin gene that provides high tensile strength.</title>
        <authorList>
            <person name="Kono N."/>
            <person name="Nakamura H."/>
            <person name="Ohtoshi R."/>
            <person name="Tomita M."/>
            <person name="Numata K."/>
            <person name="Arakawa K."/>
        </authorList>
    </citation>
    <scope>NUCLEOTIDE SEQUENCE [LARGE SCALE GENOMIC DNA]</scope>
</reference>
<feature type="domain" description="DDE Tnp4" evidence="4">
    <location>
        <begin position="155"/>
        <end position="254"/>
    </location>
</feature>
<proteinExistence type="predicted"/>
<dbReference type="InterPro" id="IPR008906">
    <property type="entry name" value="HATC_C_dom"/>
</dbReference>
<dbReference type="Pfam" id="PF13359">
    <property type="entry name" value="DDE_Tnp_4"/>
    <property type="match status" value="1"/>
</dbReference>